<dbReference type="PANTHER" id="PTHR31299:SF0">
    <property type="entry name" value="ESTERASE, PUTATIVE (AFU_ORTHOLOGUE AFUA_1G05850)-RELATED"/>
    <property type="match status" value="1"/>
</dbReference>
<evidence type="ECO:0000313" key="1">
    <source>
        <dbReference type="EMBL" id="GEO07656.1"/>
    </source>
</evidence>
<dbReference type="PROSITE" id="PS51257">
    <property type="entry name" value="PROKAR_LIPOPROTEIN"/>
    <property type="match status" value="1"/>
</dbReference>
<dbReference type="InterPro" id="IPR007815">
    <property type="entry name" value="Emycin_Estase"/>
</dbReference>
<gene>
    <name evidence="1" type="ORF">SAE01_01520</name>
</gene>
<dbReference type="Gene3D" id="1.20.1440.30">
    <property type="entry name" value="Biosynthetic Protein domain"/>
    <property type="match status" value="1"/>
</dbReference>
<dbReference type="AlphaFoldDB" id="A0A512B6S5"/>
<proteinExistence type="predicted"/>
<sequence>MKHVAVRVWAILFASILAFGCRKDKSSAPGGDVATHPLNSSQDLDVLLQQIGNARIVLLGEASHGTAEFYNWRAALSKRLMQEKGFDAIGVEGEWADSYRVNNFIKGPSKDSLAAVNVLKQYNRWPTWMWGNYEVASLITWMNGFNQAKPATEKVGFYGLDVYCIWESSQELAPYLQPLDADIAGASQQVQQCFSPFSADAQQYGYAVANASANCRSQATNLWNLILAKTGNATATTEPQFVMQQNALVVKNGEQYYRTSVTSYEESWNIRDKHMAQTISRLLEFMGPDSKLIVWEHNTHVGDARYTDMASQGTVNVGQLVREQFGEQNVFAVGFGSYQGSVIASNTWGGPIQIMPVPAAPAGSWEGYLHSISPANKILLSSELRSNGSLQNSIGHRAIGVVYNPNNEQGNYVPSIIPKRYDAFVFIDQTSALHPIPIQQQNEPPDTYPSGF</sequence>
<dbReference type="GO" id="GO:0046677">
    <property type="term" value="P:response to antibiotic"/>
    <property type="evidence" value="ECO:0007669"/>
    <property type="project" value="InterPro"/>
</dbReference>
<dbReference type="Gene3D" id="3.40.1660.10">
    <property type="entry name" value="EreA-like (biosynthetic domain)"/>
    <property type="match status" value="1"/>
</dbReference>
<evidence type="ECO:0000313" key="2">
    <source>
        <dbReference type="Proteomes" id="UP000321513"/>
    </source>
</evidence>
<dbReference type="Pfam" id="PF05139">
    <property type="entry name" value="Erythro_esteras"/>
    <property type="match status" value="1"/>
</dbReference>
<dbReference type="CDD" id="cd14728">
    <property type="entry name" value="Ere-like"/>
    <property type="match status" value="1"/>
</dbReference>
<name>A0A512B6S5_9BACT</name>
<dbReference type="OrthoDB" id="9810066at2"/>
<protein>
    <recommendedName>
        <fullName evidence="3">Protein-L-isoaspartate O-methyltransferase</fullName>
    </recommendedName>
</protein>
<organism evidence="1 2">
    <name type="scientific">Segetibacter aerophilus</name>
    <dbReference type="NCBI Taxonomy" id="670293"/>
    <lineage>
        <taxon>Bacteria</taxon>
        <taxon>Pseudomonadati</taxon>
        <taxon>Bacteroidota</taxon>
        <taxon>Chitinophagia</taxon>
        <taxon>Chitinophagales</taxon>
        <taxon>Chitinophagaceae</taxon>
        <taxon>Segetibacter</taxon>
    </lineage>
</organism>
<reference evidence="1 2" key="1">
    <citation type="submission" date="2019-07" db="EMBL/GenBank/DDBJ databases">
        <title>Whole genome shotgun sequence of Segetibacter aerophilus NBRC 106135.</title>
        <authorList>
            <person name="Hosoyama A."/>
            <person name="Uohara A."/>
            <person name="Ohji S."/>
            <person name="Ichikawa N."/>
        </authorList>
    </citation>
    <scope>NUCLEOTIDE SEQUENCE [LARGE SCALE GENOMIC DNA]</scope>
    <source>
        <strain evidence="1 2">NBRC 106135</strain>
    </source>
</reference>
<evidence type="ECO:0008006" key="3">
    <source>
        <dbReference type="Google" id="ProtNLM"/>
    </source>
</evidence>
<dbReference type="PIRSF" id="PIRSF036794">
    <property type="entry name" value="UCP_erythr_ester"/>
    <property type="match status" value="1"/>
</dbReference>
<dbReference type="Proteomes" id="UP000321513">
    <property type="component" value="Unassembled WGS sequence"/>
</dbReference>
<dbReference type="PANTHER" id="PTHR31299">
    <property type="entry name" value="ESTERASE, PUTATIVE (AFU_ORTHOLOGUE AFUA_1G05850)-RELATED"/>
    <property type="match status" value="1"/>
</dbReference>
<dbReference type="SUPFAM" id="SSF159501">
    <property type="entry name" value="EreA/ChaN-like"/>
    <property type="match status" value="1"/>
</dbReference>
<keyword evidence="2" id="KW-1185">Reference proteome</keyword>
<comment type="caution">
    <text evidence="1">The sequence shown here is derived from an EMBL/GenBank/DDBJ whole genome shotgun (WGS) entry which is preliminary data.</text>
</comment>
<accession>A0A512B6S5</accession>
<dbReference type="Gene3D" id="3.30.1870.10">
    <property type="entry name" value="EreA-like, domain 2"/>
    <property type="match status" value="1"/>
</dbReference>
<dbReference type="EMBL" id="BJYT01000001">
    <property type="protein sequence ID" value="GEO07656.1"/>
    <property type="molecule type" value="Genomic_DNA"/>
</dbReference>
<dbReference type="RefSeq" id="WP_147201618.1">
    <property type="nucleotide sequence ID" value="NZ_BJYT01000001.1"/>
</dbReference>
<dbReference type="InterPro" id="IPR052036">
    <property type="entry name" value="Hydrolase/PRTase-associated"/>
</dbReference>
<dbReference type="InterPro" id="IPR014622">
    <property type="entry name" value="UCP036794_erythomycin"/>
</dbReference>